<comment type="subcellular location">
    <subcellularLocation>
        <location evidence="1">Cell membrane</location>
        <topology evidence="1">Multi-pass membrane protein</topology>
    </subcellularLocation>
</comment>
<dbReference type="InterPro" id="IPR001123">
    <property type="entry name" value="LeuE-type"/>
</dbReference>
<evidence type="ECO:0000313" key="9">
    <source>
        <dbReference type="Proteomes" id="UP000571084"/>
    </source>
</evidence>
<dbReference type="AlphaFoldDB" id="A0A840RMM3"/>
<dbReference type="GO" id="GO:0042970">
    <property type="term" value="F:homoserine transmembrane transporter activity"/>
    <property type="evidence" value="ECO:0007669"/>
    <property type="project" value="TreeGrafter"/>
</dbReference>
<feature type="transmembrane region" description="Helical" evidence="7">
    <location>
        <begin position="40"/>
        <end position="65"/>
    </location>
</feature>
<evidence type="ECO:0000313" key="8">
    <source>
        <dbReference type="EMBL" id="MBB5198342.1"/>
    </source>
</evidence>
<comment type="similarity">
    <text evidence="2">Belongs to the Rht family.</text>
</comment>
<accession>A0A840RMM3</accession>
<feature type="transmembrane region" description="Helical" evidence="7">
    <location>
        <begin position="151"/>
        <end position="171"/>
    </location>
</feature>
<feature type="transmembrane region" description="Helical" evidence="7">
    <location>
        <begin position="118"/>
        <end position="139"/>
    </location>
</feature>
<keyword evidence="5 7" id="KW-1133">Transmembrane helix</keyword>
<sequence>MQLQTWLFYLAAVAVLVATPGPTVLSAVTNAVNHGVRRALIGACGSLTAVCLIMTVSAFGIGAVLTSSEKIFLTIKWCGAAYLIYIGIKAFCSGQTSFDVDTGIAQAKPAASHVLLRLYLNGFLVGASNPKALIFFTALFPQFLDPQAPQIPQFLILGITFICCELIGLTFYSSFAVKAAPWLRMQGRARLFNRISGSVFVGAGVALATVKHSTK</sequence>
<dbReference type="GO" id="GO:0005886">
    <property type="term" value="C:plasma membrane"/>
    <property type="evidence" value="ECO:0007669"/>
    <property type="project" value="UniProtKB-SubCell"/>
</dbReference>
<keyword evidence="3" id="KW-1003">Cell membrane</keyword>
<keyword evidence="4 7" id="KW-0812">Transmembrane</keyword>
<evidence type="ECO:0000256" key="3">
    <source>
        <dbReference type="ARBA" id="ARBA00022475"/>
    </source>
</evidence>
<keyword evidence="9" id="KW-1185">Reference proteome</keyword>
<dbReference type="Proteomes" id="UP000571084">
    <property type="component" value="Unassembled WGS sequence"/>
</dbReference>
<dbReference type="EMBL" id="JACHHQ010000001">
    <property type="protein sequence ID" value="MBB5198342.1"/>
    <property type="molecule type" value="Genomic_DNA"/>
</dbReference>
<dbReference type="PANTHER" id="PTHR30086:SF14">
    <property type="entry name" value="HOMOSERINE_HOMOSERINE LACTONE EFFLUX PROTEIN"/>
    <property type="match status" value="1"/>
</dbReference>
<keyword evidence="6 7" id="KW-0472">Membrane</keyword>
<feature type="transmembrane region" description="Helical" evidence="7">
    <location>
        <begin position="191"/>
        <end position="210"/>
    </location>
</feature>
<name>A0A840RMM3_9BURK</name>
<protein>
    <submittedName>
        <fullName evidence="8">Threonine/homoserine/homoserine lactone efflux protein</fullName>
    </submittedName>
</protein>
<comment type="caution">
    <text evidence="8">The sequence shown here is derived from an EMBL/GenBank/DDBJ whole genome shotgun (WGS) entry which is preliminary data.</text>
</comment>
<evidence type="ECO:0000256" key="6">
    <source>
        <dbReference type="ARBA" id="ARBA00023136"/>
    </source>
</evidence>
<feature type="transmembrane region" description="Helical" evidence="7">
    <location>
        <begin position="6"/>
        <end position="28"/>
    </location>
</feature>
<proteinExistence type="inferred from homology"/>
<dbReference type="RefSeq" id="WP_168052266.1">
    <property type="nucleotide sequence ID" value="NZ_JAAOZT010000002.1"/>
</dbReference>
<reference evidence="8 9" key="1">
    <citation type="submission" date="2020-08" db="EMBL/GenBank/DDBJ databases">
        <title>Genomic Encyclopedia of Type Strains, Phase IV (KMG-IV): sequencing the most valuable type-strain genomes for metagenomic binning, comparative biology and taxonomic classification.</title>
        <authorList>
            <person name="Goeker M."/>
        </authorList>
    </citation>
    <scope>NUCLEOTIDE SEQUENCE [LARGE SCALE GENOMIC DNA]</scope>
    <source>
        <strain evidence="8 9">DSM 23240</strain>
    </source>
</reference>
<evidence type="ECO:0000256" key="2">
    <source>
        <dbReference type="ARBA" id="ARBA00007928"/>
    </source>
</evidence>
<dbReference type="PANTHER" id="PTHR30086">
    <property type="entry name" value="ARGININE EXPORTER PROTEIN ARGO"/>
    <property type="match status" value="1"/>
</dbReference>
<dbReference type="Pfam" id="PF01810">
    <property type="entry name" value="LysE"/>
    <property type="match status" value="1"/>
</dbReference>
<gene>
    <name evidence="8" type="ORF">HNR39_000152</name>
</gene>
<organism evidence="8 9">
    <name type="scientific">Glaciimonas immobilis</name>
    <dbReference type="NCBI Taxonomy" id="728004"/>
    <lineage>
        <taxon>Bacteria</taxon>
        <taxon>Pseudomonadati</taxon>
        <taxon>Pseudomonadota</taxon>
        <taxon>Betaproteobacteria</taxon>
        <taxon>Burkholderiales</taxon>
        <taxon>Oxalobacteraceae</taxon>
        <taxon>Glaciimonas</taxon>
    </lineage>
</organism>
<evidence type="ECO:0000256" key="5">
    <source>
        <dbReference type="ARBA" id="ARBA00022989"/>
    </source>
</evidence>
<dbReference type="PIRSF" id="PIRSF006324">
    <property type="entry name" value="LeuE"/>
    <property type="match status" value="1"/>
</dbReference>
<evidence type="ECO:0000256" key="4">
    <source>
        <dbReference type="ARBA" id="ARBA00022692"/>
    </source>
</evidence>
<evidence type="ECO:0000256" key="1">
    <source>
        <dbReference type="ARBA" id="ARBA00004651"/>
    </source>
</evidence>
<evidence type="ECO:0000256" key="7">
    <source>
        <dbReference type="SAM" id="Phobius"/>
    </source>
</evidence>
<feature type="transmembrane region" description="Helical" evidence="7">
    <location>
        <begin position="71"/>
        <end position="88"/>
    </location>
</feature>